<keyword evidence="10" id="KW-1185">Reference proteome</keyword>
<evidence type="ECO:0000259" key="8">
    <source>
        <dbReference type="Pfam" id="PF12708"/>
    </source>
</evidence>
<dbReference type="InterPro" id="IPR012334">
    <property type="entry name" value="Pectin_lyas_fold"/>
</dbReference>
<name>A0AAN9SFR7_PSOTE</name>
<evidence type="ECO:0000256" key="1">
    <source>
        <dbReference type="ARBA" id="ARBA00004191"/>
    </source>
</evidence>
<keyword evidence="3" id="KW-0964">Secreted</keyword>
<protein>
    <recommendedName>
        <fullName evidence="8">Rhamnogalacturonase A/B/Epimerase-like pectate lyase domain-containing protein</fullName>
    </recommendedName>
</protein>
<evidence type="ECO:0000256" key="7">
    <source>
        <dbReference type="SAM" id="MobiDB-lite"/>
    </source>
</evidence>
<evidence type="ECO:0000256" key="6">
    <source>
        <dbReference type="RuleBase" id="RU361169"/>
    </source>
</evidence>
<dbReference type="AlphaFoldDB" id="A0AAN9SFR7"/>
<dbReference type="InterPro" id="IPR024535">
    <property type="entry name" value="RHGA/B-epi-like_pectate_lyase"/>
</dbReference>
<dbReference type="InterPro" id="IPR011050">
    <property type="entry name" value="Pectin_lyase_fold/virulence"/>
</dbReference>
<evidence type="ECO:0000256" key="4">
    <source>
        <dbReference type="ARBA" id="ARBA00022801"/>
    </source>
</evidence>
<dbReference type="GO" id="GO:0004650">
    <property type="term" value="F:polygalacturonase activity"/>
    <property type="evidence" value="ECO:0007669"/>
    <property type="project" value="InterPro"/>
</dbReference>
<feature type="region of interest" description="Disordered" evidence="7">
    <location>
        <begin position="16"/>
        <end position="35"/>
    </location>
</feature>
<dbReference type="EMBL" id="JAYMYS010000004">
    <property type="protein sequence ID" value="KAK7394729.1"/>
    <property type="molecule type" value="Genomic_DNA"/>
</dbReference>
<gene>
    <name evidence="9" type="ORF">VNO78_15265</name>
</gene>
<dbReference type="PANTHER" id="PTHR31339:SF50">
    <property type="entry name" value="PECTIN LYASE-LIKE SUPERFAMILY PROTEIN"/>
    <property type="match status" value="1"/>
</dbReference>
<dbReference type="Pfam" id="PF00295">
    <property type="entry name" value="Glyco_hydro_28"/>
    <property type="match status" value="1"/>
</dbReference>
<comment type="caution">
    <text evidence="9">The sequence shown here is derived from an EMBL/GenBank/DDBJ whole genome shotgun (WGS) entry which is preliminary data.</text>
</comment>
<keyword evidence="5 6" id="KW-0326">Glycosidase</keyword>
<evidence type="ECO:0000313" key="10">
    <source>
        <dbReference type="Proteomes" id="UP001386955"/>
    </source>
</evidence>
<dbReference type="GO" id="GO:0005975">
    <property type="term" value="P:carbohydrate metabolic process"/>
    <property type="evidence" value="ECO:0007669"/>
    <property type="project" value="InterPro"/>
</dbReference>
<accession>A0AAN9SFR7</accession>
<dbReference type="InterPro" id="IPR000743">
    <property type="entry name" value="Glyco_hydro_28"/>
</dbReference>
<keyword evidence="4 6" id="KW-0378">Hydrolase</keyword>
<dbReference type="Proteomes" id="UP001386955">
    <property type="component" value="Unassembled WGS sequence"/>
</dbReference>
<evidence type="ECO:0000256" key="5">
    <source>
        <dbReference type="ARBA" id="ARBA00023295"/>
    </source>
</evidence>
<proteinExistence type="inferred from homology"/>
<dbReference type="SUPFAM" id="SSF51126">
    <property type="entry name" value="Pectin lyase-like"/>
    <property type="match status" value="1"/>
</dbReference>
<comment type="subcellular location">
    <subcellularLocation>
        <location evidence="1">Secreted</location>
        <location evidence="1">Cell wall</location>
    </subcellularLocation>
</comment>
<keyword evidence="3" id="KW-0134">Cell wall</keyword>
<dbReference type="Pfam" id="PF12708">
    <property type="entry name" value="Pect-lyase_RHGA_epim"/>
    <property type="match status" value="1"/>
</dbReference>
<evidence type="ECO:0000256" key="3">
    <source>
        <dbReference type="ARBA" id="ARBA00022512"/>
    </source>
</evidence>
<evidence type="ECO:0000313" key="9">
    <source>
        <dbReference type="EMBL" id="KAK7394729.1"/>
    </source>
</evidence>
<evidence type="ECO:0000256" key="2">
    <source>
        <dbReference type="ARBA" id="ARBA00008834"/>
    </source>
</evidence>
<sequence>MSGRMRLRQCPPVKWVGKSEKATHSRATTPNTEKDDDMKHGFDRYMYTSEDLHSSYIPKTNSKVHFLRMELWWKTHIRVHVFRTVSTLLLVALLSSERVESRKAKVVTTSLEYNAINCRAQSVSLTDFGGVGDGKTSNTKAFQSAISHLSQYASEGGSQLYVPAGKWLTGSVSLISHFTLYLDKDAVLLASQDITEWPVLEPLPSYGRGRDAPAGRFTSLIFGTNLTDVIVTGENGTIDGQGEFWWQQFHRKKLKYTRPYLIELMFSDNIQISNLTLLNSPSWNVHPVYSSNIIVQGVTIFAPVTSPNTDGINPDSCTNVRIEDCYIVSGDDCVAVKSGWDQYGIKFGWPTKQLVIRRLTCISPYSATIALGSEMSGGIQDVRAEDITAIQTESGVRIKTAVGRGGFVRDIYVKRMTLHTMKWAFKMTGDYNSHADSHYDPNALPEIKNINYRDVVADNVTIAARFQGISNDPFTGICIANVTLGMAAKAKKQPWTCTDIEGITSGVSPPPCGLLADQGPEKITACDFPAESLPIDMLELKKCTTSMTYVVM</sequence>
<dbReference type="InterPro" id="IPR051801">
    <property type="entry name" value="GH28_Enzymes"/>
</dbReference>
<dbReference type="Gene3D" id="2.160.20.10">
    <property type="entry name" value="Single-stranded right-handed beta-helix, Pectin lyase-like"/>
    <property type="match status" value="1"/>
</dbReference>
<comment type="similarity">
    <text evidence="2 6">Belongs to the glycosyl hydrolase 28 family.</text>
</comment>
<organism evidence="9 10">
    <name type="scientific">Psophocarpus tetragonolobus</name>
    <name type="common">Winged bean</name>
    <name type="synonym">Dolichos tetragonolobus</name>
    <dbReference type="NCBI Taxonomy" id="3891"/>
    <lineage>
        <taxon>Eukaryota</taxon>
        <taxon>Viridiplantae</taxon>
        <taxon>Streptophyta</taxon>
        <taxon>Embryophyta</taxon>
        <taxon>Tracheophyta</taxon>
        <taxon>Spermatophyta</taxon>
        <taxon>Magnoliopsida</taxon>
        <taxon>eudicotyledons</taxon>
        <taxon>Gunneridae</taxon>
        <taxon>Pentapetalae</taxon>
        <taxon>rosids</taxon>
        <taxon>fabids</taxon>
        <taxon>Fabales</taxon>
        <taxon>Fabaceae</taxon>
        <taxon>Papilionoideae</taxon>
        <taxon>50 kb inversion clade</taxon>
        <taxon>NPAAA clade</taxon>
        <taxon>indigoferoid/millettioid clade</taxon>
        <taxon>Phaseoleae</taxon>
        <taxon>Psophocarpus</taxon>
    </lineage>
</organism>
<feature type="domain" description="Rhamnogalacturonase A/B/Epimerase-like pectate lyase" evidence="8">
    <location>
        <begin position="123"/>
        <end position="171"/>
    </location>
</feature>
<dbReference type="PANTHER" id="PTHR31339">
    <property type="entry name" value="PECTIN LYASE-RELATED"/>
    <property type="match status" value="1"/>
</dbReference>
<reference evidence="9 10" key="1">
    <citation type="submission" date="2024-01" db="EMBL/GenBank/DDBJ databases">
        <title>The genomes of 5 underutilized Papilionoideae crops provide insights into root nodulation and disease resistanc.</title>
        <authorList>
            <person name="Jiang F."/>
        </authorList>
    </citation>
    <scope>NUCLEOTIDE SEQUENCE [LARGE SCALE GENOMIC DNA]</scope>
    <source>
        <strain evidence="9">DUOXIRENSHENG_FW03</strain>
        <tissue evidence="9">Leaves</tissue>
    </source>
</reference>